<dbReference type="GO" id="GO:0016705">
    <property type="term" value="F:oxidoreductase activity, acting on paired donors, with incorporation or reduction of molecular oxygen"/>
    <property type="evidence" value="ECO:0007669"/>
    <property type="project" value="InterPro"/>
</dbReference>
<dbReference type="PATRIC" id="fig|471514.4.peg.558"/>
<dbReference type="InterPro" id="IPR050766">
    <property type="entry name" value="Bact_Lucif_Oxidored"/>
</dbReference>
<dbReference type="GO" id="GO:0005829">
    <property type="term" value="C:cytosol"/>
    <property type="evidence" value="ECO:0007669"/>
    <property type="project" value="TreeGrafter"/>
</dbReference>
<dbReference type="Pfam" id="PF00296">
    <property type="entry name" value="Bac_luciferase"/>
    <property type="match status" value="1"/>
</dbReference>
<dbReference type="Gene3D" id="3.20.20.30">
    <property type="entry name" value="Luciferase-like domain"/>
    <property type="match status" value="1"/>
</dbReference>
<sequence length="335" mass="37928">MKFSTFTVFDNYQNCIPRSVGQIYDEVAEQTILADELGYDAVWYAEHHFSEYGVSTSPQMLLASVARQTKRIRLGVSVSVLPLHDPIEIAEDYATLDILSGGRLNMGLGSGYIAAEFAGFQIPMEDKALRFNDAFDVLLKAWTGERFSHNGPYYQVPEVQLNVTPVQQPPEFWVASLRKEPVRYVARAGHRIMGIAYVNSNSRAEMADVIETYKDEYRARGHGDPDALEMPIAFHVHVAESLAEAEENAKEAINLYLRTRQYGKNIQYEDLRARQQAIFGTPDDVIEQIKAYQEIGVNHFMAFMNFGGLEQKKVLRSMELFAKHVMPAFQAAEVK</sequence>
<keyword evidence="3" id="KW-1185">Reference proteome</keyword>
<dbReference type="STRING" id="471514.AN477_09870"/>
<name>A0A0P9GSI3_9BACL</name>
<evidence type="ECO:0000313" key="3">
    <source>
        <dbReference type="Proteomes" id="UP000050482"/>
    </source>
</evidence>
<reference evidence="2 3" key="1">
    <citation type="submission" date="2015-09" db="EMBL/GenBank/DDBJ databases">
        <title>Draft genome sequence of Alicyclobacillus ferrooxydans DSM 22381.</title>
        <authorList>
            <person name="Hemp J."/>
        </authorList>
    </citation>
    <scope>NUCLEOTIDE SEQUENCE [LARGE SCALE GENOMIC DNA]</scope>
    <source>
        <strain evidence="2 3">TC-34</strain>
    </source>
</reference>
<evidence type="ECO:0000313" key="2">
    <source>
        <dbReference type="EMBL" id="KPV44008.1"/>
    </source>
</evidence>
<dbReference type="Proteomes" id="UP000050482">
    <property type="component" value="Unassembled WGS sequence"/>
</dbReference>
<dbReference type="EMBL" id="LJCO01000042">
    <property type="protein sequence ID" value="KPV44008.1"/>
    <property type="molecule type" value="Genomic_DNA"/>
</dbReference>
<comment type="caution">
    <text evidence="2">The sequence shown here is derived from an EMBL/GenBank/DDBJ whole genome shotgun (WGS) entry which is preliminary data.</text>
</comment>
<protein>
    <submittedName>
        <fullName evidence="2">Luciferase</fullName>
    </submittedName>
</protein>
<dbReference type="InterPro" id="IPR036661">
    <property type="entry name" value="Luciferase-like_sf"/>
</dbReference>
<dbReference type="OrthoDB" id="7239898at2"/>
<dbReference type="PANTHER" id="PTHR30137">
    <property type="entry name" value="LUCIFERASE-LIKE MONOOXYGENASE"/>
    <property type="match status" value="1"/>
</dbReference>
<proteinExistence type="predicted"/>
<evidence type="ECO:0000259" key="1">
    <source>
        <dbReference type="Pfam" id="PF00296"/>
    </source>
</evidence>
<dbReference type="InterPro" id="IPR011251">
    <property type="entry name" value="Luciferase-like_dom"/>
</dbReference>
<gene>
    <name evidence="2" type="ORF">AN477_09870</name>
</gene>
<dbReference type="AlphaFoldDB" id="A0A0P9GSI3"/>
<dbReference type="PANTHER" id="PTHR30137:SF6">
    <property type="entry name" value="LUCIFERASE-LIKE MONOOXYGENASE"/>
    <property type="match status" value="1"/>
</dbReference>
<organism evidence="2 3">
    <name type="scientific">Alicyclobacillus ferrooxydans</name>
    <dbReference type="NCBI Taxonomy" id="471514"/>
    <lineage>
        <taxon>Bacteria</taxon>
        <taxon>Bacillati</taxon>
        <taxon>Bacillota</taxon>
        <taxon>Bacilli</taxon>
        <taxon>Bacillales</taxon>
        <taxon>Alicyclobacillaceae</taxon>
        <taxon>Alicyclobacillus</taxon>
    </lineage>
</organism>
<accession>A0A0P9GSI3</accession>
<feature type="domain" description="Luciferase-like" evidence="1">
    <location>
        <begin position="1"/>
        <end position="299"/>
    </location>
</feature>
<dbReference type="RefSeq" id="WP_054968988.1">
    <property type="nucleotide sequence ID" value="NZ_LJCO01000042.1"/>
</dbReference>
<dbReference type="SUPFAM" id="SSF51679">
    <property type="entry name" value="Bacterial luciferase-like"/>
    <property type="match status" value="1"/>
</dbReference>